<accession>A0A8H7D381</accession>
<proteinExistence type="predicted"/>
<reference evidence="2" key="1">
    <citation type="submission" date="2020-05" db="EMBL/GenBank/DDBJ databases">
        <title>Mycena genomes resolve the evolution of fungal bioluminescence.</title>
        <authorList>
            <person name="Tsai I.J."/>
        </authorList>
    </citation>
    <scope>NUCLEOTIDE SEQUENCE</scope>
    <source>
        <strain evidence="2">CCC161011</strain>
    </source>
</reference>
<evidence type="ECO:0008006" key="4">
    <source>
        <dbReference type="Google" id="ProtNLM"/>
    </source>
</evidence>
<dbReference type="PANTHER" id="PTHR35043:SF7">
    <property type="entry name" value="TRANSCRIPTION FACTOR DOMAIN-CONTAINING PROTEIN"/>
    <property type="match status" value="1"/>
</dbReference>
<dbReference type="EMBL" id="JACAZI010000006">
    <property type="protein sequence ID" value="KAF7357762.1"/>
    <property type="molecule type" value="Genomic_DNA"/>
</dbReference>
<evidence type="ECO:0000313" key="2">
    <source>
        <dbReference type="EMBL" id="KAF7357762.1"/>
    </source>
</evidence>
<evidence type="ECO:0000313" key="3">
    <source>
        <dbReference type="Proteomes" id="UP000620124"/>
    </source>
</evidence>
<gene>
    <name evidence="2" type="ORF">MVEN_00822200</name>
</gene>
<feature type="transmembrane region" description="Helical" evidence="1">
    <location>
        <begin position="134"/>
        <end position="155"/>
    </location>
</feature>
<dbReference type="PANTHER" id="PTHR35043">
    <property type="entry name" value="TRANSCRIPTION FACTOR DOMAIN-CONTAINING PROTEIN"/>
    <property type="match status" value="1"/>
</dbReference>
<dbReference type="AlphaFoldDB" id="A0A8H7D381"/>
<keyword evidence="1" id="KW-0472">Membrane</keyword>
<sequence length="461" mass="51261">MAWVLRLPFSRLAVSVSLSFALFSVPLLDFHPTSLTPKKLLRPFAAVENLTGGPPSIPNAPAVFAVPCALHKLPVCFRSSLDSRESPVDCDNINNYRTLLSIITGCLATVFACTWVSVHPNVPPPGLGLLALSWRRFCLMLVAVVAPELMVGFAARQFLDARWFSKEYGVSRTHGFFFTMGGFVARRGHHPIVTQNQLELYPEYLVDIRSLREEDIADKSKGDAISKSVAVIQGLWFTMQCLARVHQHIPLTQLEVSTLAFQFVSIFIWLLWWNKPLDVQRPILIGPGDEFVKDTAQHATLLQTIGVAGDALILGDFPKFNPISCTSVPSFWSTHGHHKRTTHVVCIIIQSLVGAIFGAIHCATWNAFFPSTHEMWMCRSCSFMIAAIPVVLALAYLPLRVFSGPQNWAVCSICILYYVAVPFYLGARVVLIVLPFTTLRSLQPGAFVDVDWNMYIPHLGL</sequence>
<keyword evidence="1" id="KW-1133">Transmembrane helix</keyword>
<keyword evidence="3" id="KW-1185">Reference proteome</keyword>
<organism evidence="2 3">
    <name type="scientific">Mycena venus</name>
    <dbReference type="NCBI Taxonomy" id="2733690"/>
    <lineage>
        <taxon>Eukaryota</taxon>
        <taxon>Fungi</taxon>
        <taxon>Dikarya</taxon>
        <taxon>Basidiomycota</taxon>
        <taxon>Agaricomycotina</taxon>
        <taxon>Agaricomycetes</taxon>
        <taxon>Agaricomycetidae</taxon>
        <taxon>Agaricales</taxon>
        <taxon>Marasmiineae</taxon>
        <taxon>Mycenaceae</taxon>
        <taxon>Mycena</taxon>
    </lineage>
</organism>
<feature type="transmembrane region" description="Helical" evidence="1">
    <location>
        <begin position="407"/>
        <end position="434"/>
    </location>
</feature>
<keyword evidence="1" id="KW-0812">Transmembrane</keyword>
<feature type="transmembrane region" description="Helical" evidence="1">
    <location>
        <begin position="347"/>
        <end position="369"/>
    </location>
</feature>
<evidence type="ECO:0000256" key="1">
    <source>
        <dbReference type="SAM" id="Phobius"/>
    </source>
</evidence>
<feature type="transmembrane region" description="Helical" evidence="1">
    <location>
        <begin position="99"/>
        <end position="118"/>
    </location>
</feature>
<dbReference type="OrthoDB" id="9451547at2759"/>
<feature type="transmembrane region" description="Helical" evidence="1">
    <location>
        <begin position="381"/>
        <end position="401"/>
    </location>
</feature>
<protein>
    <recommendedName>
        <fullName evidence="4">Transmembrane protein</fullName>
    </recommendedName>
</protein>
<name>A0A8H7D381_9AGAR</name>
<comment type="caution">
    <text evidence="2">The sequence shown here is derived from an EMBL/GenBank/DDBJ whole genome shotgun (WGS) entry which is preliminary data.</text>
</comment>
<dbReference type="Proteomes" id="UP000620124">
    <property type="component" value="Unassembled WGS sequence"/>
</dbReference>